<organism evidence="2 3">
    <name type="scientific">Achromobacter xylosoxidans (strain A8)</name>
    <dbReference type="NCBI Taxonomy" id="762376"/>
    <lineage>
        <taxon>Bacteria</taxon>
        <taxon>Pseudomonadati</taxon>
        <taxon>Pseudomonadota</taxon>
        <taxon>Betaproteobacteria</taxon>
        <taxon>Burkholderiales</taxon>
        <taxon>Alcaligenaceae</taxon>
        <taxon>Achromobacter</taxon>
    </lineage>
</organism>
<dbReference type="PANTHER" id="PTHR43459:SF1">
    <property type="entry name" value="EG:BACN32G11.4 PROTEIN"/>
    <property type="match status" value="1"/>
</dbReference>
<dbReference type="PANTHER" id="PTHR43459">
    <property type="entry name" value="ENOYL-COA HYDRATASE"/>
    <property type="match status" value="1"/>
</dbReference>
<dbReference type="SUPFAM" id="SSF52096">
    <property type="entry name" value="ClpP/crotonase"/>
    <property type="match status" value="1"/>
</dbReference>
<dbReference type="CDD" id="cd06558">
    <property type="entry name" value="crotonase-like"/>
    <property type="match status" value="1"/>
</dbReference>
<dbReference type="Proteomes" id="UP000006876">
    <property type="component" value="Chromosome"/>
</dbReference>
<protein>
    <submittedName>
        <fullName evidence="2">Enoyl-CoA hydratase/isomerase family protein 16</fullName>
    </submittedName>
</protein>
<gene>
    <name evidence="2" type="ordered locus">AXYL_03883</name>
</gene>
<dbReference type="GO" id="GO:0016853">
    <property type="term" value="F:isomerase activity"/>
    <property type="evidence" value="ECO:0007669"/>
    <property type="project" value="UniProtKB-KW"/>
</dbReference>
<dbReference type="KEGG" id="axy:AXYL_03883"/>
<keyword evidence="2" id="KW-0413">Isomerase</keyword>
<dbReference type="HOGENOM" id="CLU_009834_7_2_4"/>
<dbReference type="InterPro" id="IPR014748">
    <property type="entry name" value="Enoyl-CoA_hydra_C"/>
</dbReference>
<evidence type="ECO:0000313" key="2">
    <source>
        <dbReference type="EMBL" id="ADP17203.1"/>
    </source>
</evidence>
<evidence type="ECO:0000256" key="1">
    <source>
        <dbReference type="ARBA" id="ARBA00005254"/>
    </source>
</evidence>
<dbReference type="Gene3D" id="1.10.12.10">
    <property type="entry name" value="Lyase 2-enoyl-coa Hydratase, Chain A, domain 2"/>
    <property type="match status" value="1"/>
</dbReference>
<dbReference type="RefSeq" id="WP_013394517.1">
    <property type="nucleotide sequence ID" value="NC_014640.1"/>
</dbReference>
<evidence type="ECO:0000313" key="3">
    <source>
        <dbReference type="Proteomes" id="UP000006876"/>
    </source>
</evidence>
<dbReference type="Pfam" id="PF00378">
    <property type="entry name" value="ECH_1"/>
    <property type="match status" value="1"/>
</dbReference>
<accession>E3HR69</accession>
<reference evidence="2 3" key="1">
    <citation type="journal article" date="2011" name="J. Bacteriol.">
        <title>Complete genome sequence of the haloaromatic acid-degrading bacterium Achromobacter xylosoxidans A8.</title>
        <authorList>
            <person name="Strnad H."/>
            <person name="Ridl J."/>
            <person name="Paces J."/>
            <person name="Kolar M."/>
            <person name="Vlcek C."/>
            <person name="Paces V."/>
        </authorList>
    </citation>
    <scope>NUCLEOTIDE SEQUENCE [LARGE SCALE GENOMIC DNA]</scope>
    <source>
        <strain evidence="2 3">A8</strain>
    </source>
</reference>
<dbReference type="InterPro" id="IPR029045">
    <property type="entry name" value="ClpP/crotonase-like_dom_sf"/>
</dbReference>
<proteinExistence type="inferred from homology"/>
<dbReference type="PATRIC" id="fig|762376.5.peg.3898"/>
<sequence length="268" mass="28041">MAGTPDAQSVTWHVQDHVGHIMLNRPEDANAIDLPFALAFSRVVEQAARADIGAVLLSAAGKQYCAGGDINAFAACEGTLDSLIGELLDILNPAVARLAALPLPVISAVHAPVGGAGIALALCADIVLASPAMKLRGGYSALGLSPDIGASYFLALRAGAARAKYILMTNRAMPAEECLRLGLVDEVWSQEDLQDAAVALAGRLAAGATGALGGIKRLCEDAGSHDLPTHLEHERRALLRCARAADCREGIAAFRQKRPPRFDDPRID</sequence>
<comment type="similarity">
    <text evidence="1">Belongs to the enoyl-CoA hydratase/isomerase family.</text>
</comment>
<dbReference type="EMBL" id="CP002287">
    <property type="protein sequence ID" value="ADP17203.1"/>
    <property type="molecule type" value="Genomic_DNA"/>
</dbReference>
<dbReference type="Gene3D" id="3.90.226.10">
    <property type="entry name" value="2-enoyl-CoA Hydratase, Chain A, domain 1"/>
    <property type="match status" value="1"/>
</dbReference>
<dbReference type="InterPro" id="IPR001753">
    <property type="entry name" value="Enoyl-CoA_hydra/iso"/>
</dbReference>
<name>E3HR69_ACHXA</name>
<dbReference type="STRING" id="762376.AXYL_03883"/>
<dbReference type="eggNOG" id="COG1024">
    <property type="taxonomic scope" value="Bacteria"/>
</dbReference>
<dbReference type="OrthoDB" id="9777711at2"/>
<dbReference type="AlphaFoldDB" id="E3HR69"/>